<dbReference type="EMBL" id="CM042884">
    <property type="protein sequence ID" value="KAI4369738.1"/>
    <property type="molecule type" value="Genomic_DNA"/>
</dbReference>
<evidence type="ECO:0000313" key="1">
    <source>
        <dbReference type="EMBL" id="KAI4369738.1"/>
    </source>
</evidence>
<gene>
    <name evidence="1" type="ORF">MLD38_018152</name>
</gene>
<name>A0ACB9QWZ0_9MYRT</name>
<keyword evidence="2" id="KW-1185">Reference proteome</keyword>
<dbReference type="Proteomes" id="UP001057402">
    <property type="component" value="Chromosome 5"/>
</dbReference>
<accession>A0ACB9QWZ0</accession>
<proteinExistence type="predicted"/>
<reference evidence="2" key="1">
    <citation type="journal article" date="2023" name="Front. Plant Sci.">
        <title>Chromosomal-level genome assembly of Melastoma candidum provides insights into trichome evolution.</title>
        <authorList>
            <person name="Zhong Y."/>
            <person name="Wu W."/>
            <person name="Sun C."/>
            <person name="Zou P."/>
            <person name="Liu Y."/>
            <person name="Dai S."/>
            <person name="Zhou R."/>
        </authorList>
    </citation>
    <scope>NUCLEOTIDE SEQUENCE [LARGE SCALE GENOMIC DNA]</scope>
</reference>
<sequence>MKLVVQVEVVDKIKPSSPTPPHLRRHDLSFLDQIANPCFMPFILFYHNDGLTTLEHKLARIKGSLSKALRIFYLLAGKVKMDQVHVDCNDSGVHYVEARASCRLSEVLKDPEPELLKPLVPFELYDIGDMAAAVQVTSFGCGGLVLCICVSHKVGDALSCISFLNCWAAVSCEDMDCESFVPDFGSAKLFPSIKLPEQGMEALCPIFKEGLVTKRFVFGPSSISTLRDKYSDPERGLRPSRVEALRAFFLKRHMETMRRTKYALVEAVNLRQRTTPRLSFRHFGNIIVILKNMMELADVGEREIVSRVRELIRDVDKECVKQIQDAYEYLKLEAEIVKETHKRGMLPIVFTSLCRFPMYEVDMGWGKPAWVSTVGLPHSDMVSFWDAKDGKSIEVYVTLKVDDMAKFEKDKELLSYISSSSAANANICNGKNKES</sequence>
<comment type="caution">
    <text evidence="1">The sequence shown here is derived from an EMBL/GenBank/DDBJ whole genome shotgun (WGS) entry which is preliminary data.</text>
</comment>
<evidence type="ECO:0000313" key="2">
    <source>
        <dbReference type="Proteomes" id="UP001057402"/>
    </source>
</evidence>
<organism evidence="1 2">
    <name type="scientific">Melastoma candidum</name>
    <dbReference type="NCBI Taxonomy" id="119954"/>
    <lineage>
        <taxon>Eukaryota</taxon>
        <taxon>Viridiplantae</taxon>
        <taxon>Streptophyta</taxon>
        <taxon>Embryophyta</taxon>
        <taxon>Tracheophyta</taxon>
        <taxon>Spermatophyta</taxon>
        <taxon>Magnoliopsida</taxon>
        <taxon>eudicotyledons</taxon>
        <taxon>Gunneridae</taxon>
        <taxon>Pentapetalae</taxon>
        <taxon>rosids</taxon>
        <taxon>malvids</taxon>
        <taxon>Myrtales</taxon>
        <taxon>Melastomataceae</taxon>
        <taxon>Melastomatoideae</taxon>
        <taxon>Melastomateae</taxon>
        <taxon>Melastoma</taxon>
    </lineage>
</organism>
<protein>
    <submittedName>
        <fullName evidence="1">Uncharacterized protein</fullName>
    </submittedName>
</protein>